<feature type="compositionally biased region" description="Basic and acidic residues" evidence="4">
    <location>
        <begin position="35"/>
        <end position="50"/>
    </location>
</feature>
<dbReference type="InterPro" id="IPR036138">
    <property type="entry name" value="PBP_dimer_sf"/>
</dbReference>
<evidence type="ECO:0000259" key="5">
    <source>
        <dbReference type="Pfam" id="PF00905"/>
    </source>
</evidence>
<feature type="region of interest" description="Disordered" evidence="4">
    <location>
        <begin position="1"/>
        <end position="257"/>
    </location>
</feature>
<evidence type="ECO:0000259" key="6">
    <source>
        <dbReference type="Pfam" id="PF03717"/>
    </source>
</evidence>
<dbReference type="Gene3D" id="3.40.710.10">
    <property type="entry name" value="DD-peptidase/beta-lactamase superfamily"/>
    <property type="match status" value="1"/>
</dbReference>
<dbReference type="Gene3D" id="3.90.1310.10">
    <property type="entry name" value="Penicillin-binding protein 2a (Domain 2)"/>
    <property type="match status" value="1"/>
</dbReference>
<organism evidence="7 8">
    <name type="scientific">Winogradskya humida</name>
    <dbReference type="NCBI Taxonomy" id="113566"/>
    <lineage>
        <taxon>Bacteria</taxon>
        <taxon>Bacillati</taxon>
        <taxon>Actinomycetota</taxon>
        <taxon>Actinomycetes</taxon>
        <taxon>Micromonosporales</taxon>
        <taxon>Micromonosporaceae</taxon>
        <taxon>Winogradskya</taxon>
    </lineage>
</organism>
<dbReference type="Pfam" id="PF00905">
    <property type="entry name" value="Transpeptidase"/>
    <property type="match status" value="1"/>
</dbReference>
<dbReference type="PANTHER" id="PTHR30627">
    <property type="entry name" value="PEPTIDOGLYCAN D,D-TRANSPEPTIDASE"/>
    <property type="match status" value="1"/>
</dbReference>
<dbReference type="InterPro" id="IPR012338">
    <property type="entry name" value="Beta-lactam/transpept-like"/>
</dbReference>
<name>A0ABQ3ZFP8_9ACTN</name>
<dbReference type="RefSeq" id="WP_203834692.1">
    <property type="nucleotide sequence ID" value="NZ_BAAATV010000001.1"/>
</dbReference>
<keyword evidence="8" id="KW-1185">Reference proteome</keyword>
<dbReference type="InterPro" id="IPR001460">
    <property type="entry name" value="PCN-bd_Tpept"/>
</dbReference>
<feature type="compositionally biased region" description="Basic and acidic residues" evidence="4">
    <location>
        <begin position="120"/>
        <end position="131"/>
    </location>
</feature>
<evidence type="ECO:0000256" key="4">
    <source>
        <dbReference type="SAM" id="MobiDB-lite"/>
    </source>
</evidence>
<sequence length="836" mass="89544">MTPRADGTPPRRGQEPRRGSSAGKAGNGSPEDDGQGERGQAERGQGERGRGFGGIGDARAYTPRGRTVRESDQRTRNPRAGRNGDPFRPSLQVLDGGRPARGDRRRDEDNEPPPQRRSRPRPEETEPEPRRRTAAAKAEGRGRTVDGRKGTADGRRGPAEDGERQRRTPERGRSQPTRTTAGAGRTRATANPRRGTQARSETRGARSETRSGRPVARTERLGARADRPESRLDPRTVRTRPANRRPAPSVPAEPPKLANSTRRLRLGTVLALVLFVSIGVRLVVLQVMDSPAEAASLLKQREKRLTELVLPAPRGSILDRSGKVLAHSVEARFIYADPTLVENPQQVAAQLSPLLGVPESTLVQLMAKKKRPGGGESRFEYLARGVDIAVANRISKLDLPGIGSDRDERRDVPGADLAANLIGFTGADHTGLEGIEARYNNLLRGTDGKKVYETGQGDLAKEIPGGYNRETPAAPGSSVQLTIDRDLQFEVQRYLSQYMEDVNATVAGAVVIDIKTGEVLAQASYPTYNAQKPFDFKWTERDDAVSSVITDPGSTHKAFTIGAALQEGVITPETQIPVGGALVLGGIPFTDTHNFARGTKLTVAQILAYSSNIGTIQIGQKLGKEKLYEYQQKFGLGRATDEGMPGESSGRLLEPSEWSGSAYGSVPIGHSVDATLLQMAAGYAAIANDGIYVQPHLIKATISGKDGRTTATAPPETHEVLSPGVAQELREMMEAVVDAKGATGTKAKVDGYRVAGKTGTGKLLVDGQYTSHNAGSFIGMAPAEAPRFVIGVFADVPNGTGGDVAAPAFSKMMSAALLHYRVPPSGSPAPKFDWKD</sequence>
<comment type="subcellular location">
    <subcellularLocation>
        <location evidence="1">Membrane</location>
    </subcellularLocation>
</comment>
<dbReference type="Proteomes" id="UP000603200">
    <property type="component" value="Unassembled WGS sequence"/>
</dbReference>
<feature type="compositionally biased region" description="Basic and acidic residues" evidence="4">
    <location>
        <begin position="200"/>
        <end position="236"/>
    </location>
</feature>
<comment type="similarity">
    <text evidence="2">Belongs to the transpeptidase family.</text>
</comment>
<dbReference type="SUPFAM" id="SSF56519">
    <property type="entry name" value="Penicillin binding protein dimerisation domain"/>
    <property type="match status" value="1"/>
</dbReference>
<feature type="compositionally biased region" description="Basic and acidic residues" evidence="4">
    <location>
        <begin position="98"/>
        <end position="108"/>
    </location>
</feature>
<evidence type="ECO:0000313" key="7">
    <source>
        <dbReference type="EMBL" id="GIE17398.1"/>
    </source>
</evidence>
<feature type="domain" description="Penicillin-binding protein transpeptidase" evidence="5">
    <location>
        <begin position="508"/>
        <end position="813"/>
    </location>
</feature>
<feature type="compositionally biased region" description="Basic and acidic residues" evidence="4">
    <location>
        <begin position="138"/>
        <end position="173"/>
    </location>
</feature>
<dbReference type="Gene3D" id="3.30.450.330">
    <property type="match status" value="1"/>
</dbReference>
<dbReference type="InterPro" id="IPR005311">
    <property type="entry name" value="PBP_dimer"/>
</dbReference>
<keyword evidence="3" id="KW-0472">Membrane</keyword>
<accession>A0ABQ3ZFP8</accession>
<dbReference type="SUPFAM" id="SSF56601">
    <property type="entry name" value="beta-lactamase/transpeptidase-like"/>
    <property type="match status" value="1"/>
</dbReference>
<dbReference type="EMBL" id="BOMN01000008">
    <property type="protein sequence ID" value="GIE17398.1"/>
    <property type="molecule type" value="Genomic_DNA"/>
</dbReference>
<gene>
    <name evidence="7" type="ORF">Ahu01nite_005000</name>
</gene>
<proteinExistence type="inferred from homology"/>
<evidence type="ECO:0000256" key="3">
    <source>
        <dbReference type="ARBA" id="ARBA00023136"/>
    </source>
</evidence>
<dbReference type="Pfam" id="PF03717">
    <property type="entry name" value="PBP_dimer"/>
    <property type="match status" value="1"/>
</dbReference>
<dbReference type="PANTHER" id="PTHR30627:SF1">
    <property type="entry name" value="PEPTIDOGLYCAN D,D-TRANSPEPTIDASE FTSI"/>
    <property type="match status" value="1"/>
</dbReference>
<feature type="compositionally biased region" description="Low complexity" evidence="4">
    <location>
        <begin position="177"/>
        <end position="195"/>
    </location>
</feature>
<reference evidence="7 8" key="1">
    <citation type="submission" date="2021-01" db="EMBL/GenBank/DDBJ databases">
        <title>Whole genome shotgun sequence of Actinoplanes humidus NBRC 14915.</title>
        <authorList>
            <person name="Komaki H."/>
            <person name="Tamura T."/>
        </authorList>
    </citation>
    <scope>NUCLEOTIDE SEQUENCE [LARGE SCALE GENOMIC DNA]</scope>
    <source>
        <strain evidence="7 8">NBRC 14915</strain>
    </source>
</reference>
<evidence type="ECO:0000256" key="1">
    <source>
        <dbReference type="ARBA" id="ARBA00004370"/>
    </source>
</evidence>
<evidence type="ECO:0000256" key="2">
    <source>
        <dbReference type="ARBA" id="ARBA00007171"/>
    </source>
</evidence>
<feature type="domain" description="Penicillin-binding protein dimerisation" evidence="6">
    <location>
        <begin position="310"/>
        <end position="455"/>
    </location>
</feature>
<dbReference type="InterPro" id="IPR050515">
    <property type="entry name" value="Beta-lactam/transpept"/>
</dbReference>
<evidence type="ECO:0008006" key="9">
    <source>
        <dbReference type="Google" id="ProtNLM"/>
    </source>
</evidence>
<evidence type="ECO:0000313" key="8">
    <source>
        <dbReference type="Proteomes" id="UP000603200"/>
    </source>
</evidence>
<comment type="caution">
    <text evidence="7">The sequence shown here is derived from an EMBL/GenBank/DDBJ whole genome shotgun (WGS) entry which is preliminary data.</text>
</comment>
<protein>
    <recommendedName>
        <fullName evidence="9">Peptidoglycan synthetase FtsI</fullName>
    </recommendedName>
</protein>